<name>X1I332_9ZZZZ</name>
<gene>
    <name evidence="1" type="ORF">S03H2_46425</name>
</gene>
<proteinExistence type="predicted"/>
<protein>
    <submittedName>
        <fullName evidence="1">Uncharacterized protein</fullName>
    </submittedName>
</protein>
<sequence length="224" mass="25077">MGNVSVVGIELTGIRSTYGDLFLSKYGDELSLAGKYKNEIKKPTKANVVQVIGDVSEKMVVYFMPEATYDLTTKYKIDRPLILGCNGEIISGPWRDSITDSYPIGIFDDTFKPTAEYPVAGVDNVVLDLAYTWGVKNVIYPLPLATELSIDNIKIEMVSGFHRFEGKYYKDAASNNTIRLKYRLRNIGNKTIKTKHWGTPLTVMFDDGSHVSQMDVNVSVFCSF</sequence>
<reference evidence="1" key="1">
    <citation type="journal article" date="2014" name="Front. Microbiol.">
        <title>High frequency of phylogenetically diverse reductive dehalogenase-homologous genes in deep subseafloor sedimentary metagenomes.</title>
        <authorList>
            <person name="Kawai M."/>
            <person name="Futagami T."/>
            <person name="Toyoda A."/>
            <person name="Takaki Y."/>
            <person name="Nishi S."/>
            <person name="Hori S."/>
            <person name="Arai W."/>
            <person name="Tsubouchi T."/>
            <person name="Morono Y."/>
            <person name="Uchiyama I."/>
            <person name="Ito T."/>
            <person name="Fujiyama A."/>
            <person name="Inagaki F."/>
            <person name="Takami H."/>
        </authorList>
    </citation>
    <scope>NUCLEOTIDE SEQUENCE</scope>
    <source>
        <strain evidence="1">Expedition CK06-06</strain>
    </source>
</reference>
<organism evidence="1">
    <name type="scientific">marine sediment metagenome</name>
    <dbReference type="NCBI Taxonomy" id="412755"/>
    <lineage>
        <taxon>unclassified sequences</taxon>
        <taxon>metagenomes</taxon>
        <taxon>ecological metagenomes</taxon>
    </lineage>
</organism>
<evidence type="ECO:0000313" key="1">
    <source>
        <dbReference type="EMBL" id="GAH63730.1"/>
    </source>
</evidence>
<dbReference type="EMBL" id="BARU01029145">
    <property type="protein sequence ID" value="GAH63730.1"/>
    <property type="molecule type" value="Genomic_DNA"/>
</dbReference>
<comment type="caution">
    <text evidence="1">The sequence shown here is derived from an EMBL/GenBank/DDBJ whole genome shotgun (WGS) entry which is preliminary data.</text>
</comment>
<accession>X1I332</accession>
<dbReference type="AlphaFoldDB" id="X1I332"/>